<comment type="caution">
    <text evidence="2">The sequence shown here is derived from an EMBL/GenBank/DDBJ whole genome shotgun (WGS) entry which is preliminary data.</text>
</comment>
<evidence type="ECO:0000313" key="2">
    <source>
        <dbReference type="EMBL" id="EMZ19118.1"/>
    </source>
</evidence>
<feature type="transmembrane region" description="Helical" evidence="1">
    <location>
        <begin position="12"/>
        <end position="34"/>
    </location>
</feature>
<keyword evidence="1" id="KW-0472">Membrane</keyword>
<dbReference type="EMBL" id="AQFT01000175">
    <property type="protein sequence ID" value="EMZ19118.1"/>
    <property type="molecule type" value="Genomic_DNA"/>
</dbReference>
<protein>
    <submittedName>
        <fullName evidence="2">Uncharacterized protein</fullName>
    </submittedName>
</protein>
<proteinExistence type="predicted"/>
<evidence type="ECO:0000313" key="3">
    <source>
        <dbReference type="Proteomes" id="UP000012589"/>
    </source>
</evidence>
<dbReference type="PATRIC" id="fig|1235802.3.peg.5992"/>
<sequence length="109" mass="12773">MKRKHQIASILLYNFIALTVAIGGWLWEVLIFIVKEQHFVNRGFLYGPYLPVYGFGILWMKWAGPFLIRTWERLRFSVQIPIIGLLDLMLITDVIFSIMQPNSGRNITF</sequence>
<dbReference type="HOGENOM" id="CLU_2179911_0_0_9"/>
<dbReference type="AlphaFoldDB" id="N1ZYA2"/>
<feature type="transmembrane region" description="Helical" evidence="1">
    <location>
        <begin position="80"/>
        <end position="99"/>
    </location>
</feature>
<reference evidence="2 3" key="1">
    <citation type="journal article" date="2014" name="Genome Announc.">
        <title>Draft genome sequences of the altered schaedler flora, a defined bacterial community from gnotobiotic mice.</title>
        <authorList>
            <person name="Wannemuehler M.J."/>
            <person name="Overstreet A.M."/>
            <person name="Ward D.V."/>
            <person name="Phillips G.J."/>
        </authorList>
    </citation>
    <scope>NUCLEOTIDE SEQUENCE [LARGE SCALE GENOMIC DNA]</scope>
    <source>
        <strain evidence="2 3">ASF492</strain>
    </source>
</reference>
<dbReference type="Pfam" id="PF06541">
    <property type="entry name" value="ABC_trans_CmpB"/>
    <property type="match status" value="1"/>
</dbReference>
<dbReference type="OrthoDB" id="9784844at2"/>
<organism evidence="2 3">
    <name type="scientific">Eubacterium plexicaudatum ASF492</name>
    <dbReference type="NCBI Taxonomy" id="1235802"/>
    <lineage>
        <taxon>Bacteria</taxon>
        <taxon>Bacillati</taxon>
        <taxon>Bacillota</taxon>
        <taxon>Clostridia</taxon>
        <taxon>Eubacteriales</taxon>
        <taxon>Eubacteriaceae</taxon>
        <taxon>Eubacterium</taxon>
    </lineage>
</organism>
<keyword evidence="3" id="KW-1185">Reference proteome</keyword>
<evidence type="ECO:0000256" key="1">
    <source>
        <dbReference type="SAM" id="Phobius"/>
    </source>
</evidence>
<dbReference type="InterPro" id="IPR010540">
    <property type="entry name" value="CmpB_TMEM229"/>
</dbReference>
<feature type="transmembrane region" description="Helical" evidence="1">
    <location>
        <begin position="46"/>
        <end position="68"/>
    </location>
</feature>
<name>N1ZYA2_9FIRM</name>
<keyword evidence="1" id="KW-1133">Transmembrane helix</keyword>
<dbReference type="Proteomes" id="UP000012589">
    <property type="component" value="Unassembled WGS sequence"/>
</dbReference>
<keyword evidence="1" id="KW-0812">Transmembrane</keyword>
<dbReference type="STRING" id="1235802.C823_05670"/>
<accession>N1ZYA2</accession>
<gene>
    <name evidence="2" type="ORF">C823_05670</name>
</gene>